<evidence type="ECO:0000313" key="2">
    <source>
        <dbReference type="Proteomes" id="UP001163835"/>
    </source>
</evidence>
<evidence type="ECO:0000313" key="1">
    <source>
        <dbReference type="EMBL" id="KAJ3804708.1"/>
    </source>
</evidence>
<protein>
    <submittedName>
        <fullName evidence="1">Uncharacterized protein</fullName>
    </submittedName>
</protein>
<dbReference type="Proteomes" id="UP001163835">
    <property type="component" value="Unassembled WGS sequence"/>
</dbReference>
<proteinExistence type="predicted"/>
<gene>
    <name evidence="1" type="ORF">F5876DRAFT_82713</name>
</gene>
<dbReference type="EMBL" id="MU795842">
    <property type="protein sequence ID" value="KAJ3804708.1"/>
    <property type="molecule type" value="Genomic_DNA"/>
</dbReference>
<name>A0ACC1TJF0_9AGAR</name>
<organism evidence="1 2">
    <name type="scientific">Lentinula aff. lateritia</name>
    <dbReference type="NCBI Taxonomy" id="2804960"/>
    <lineage>
        <taxon>Eukaryota</taxon>
        <taxon>Fungi</taxon>
        <taxon>Dikarya</taxon>
        <taxon>Basidiomycota</taxon>
        <taxon>Agaricomycotina</taxon>
        <taxon>Agaricomycetes</taxon>
        <taxon>Agaricomycetidae</taxon>
        <taxon>Agaricales</taxon>
        <taxon>Marasmiineae</taxon>
        <taxon>Omphalotaceae</taxon>
        <taxon>Lentinula</taxon>
    </lineage>
</organism>
<comment type="caution">
    <text evidence="1">The sequence shown here is derived from an EMBL/GenBank/DDBJ whole genome shotgun (WGS) entry which is preliminary data.</text>
</comment>
<sequence>MHRAVYCLFPLLTLVNNIGLINSIDVMPSVQQQSHITYFSRHGYTFLDMPSIAMTINPDTALSFLVKPKPDYMEAHSWNMSYHLNSTSLSYLPFSTYKSKFKYAIAPQLWDSTIAKLNILAWLEGQSLLLADMSILCSQVLSRLEVLEETKKDPMWSTYHSVLTALFDMGSDIASDTAQDLFTLFFTITERYPGSTLMMNKEASMPSTSPKPKVSLTLSIPSDVFKPEQQNGFKNWLIAIDVTQ</sequence>
<reference evidence="1" key="1">
    <citation type="submission" date="2022-09" db="EMBL/GenBank/DDBJ databases">
        <title>A Global Phylogenomic Analysis of the Shiitake Genus Lentinula.</title>
        <authorList>
            <consortium name="DOE Joint Genome Institute"/>
            <person name="Sierra-Patev S."/>
            <person name="Min B."/>
            <person name="Naranjo-Ortiz M."/>
            <person name="Looney B."/>
            <person name="Konkel Z."/>
            <person name="Slot J.C."/>
            <person name="Sakamoto Y."/>
            <person name="Steenwyk J.L."/>
            <person name="Rokas A."/>
            <person name="Carro J."/>
            <person name="Camarero S."/>
            <person name="Ferreira P."/>
            <person name="Molpeceres G."/>
            <person name="Ruiz-Duenas F.J."/>
            <person name="Serrano A."/>
            <person name="Henrissat B."/>
            <person name="Drula E."/>
            <person name="Hughes K.W."/>
            <person name="Mata J.L."/>
            <person name="Ishikawa N.K."/>
            <person name="Vargas-Isla R."/>
            <person name="Ushijima S."/>
            <person name="Smith C.A."/>
            <person name="Ahrendt S."/>
            <person name="Andreopoulos W."/>
            <person name="He G."/>
            <person name="Labutti K."/>
            <person name="Lipzen A."/>
            <person name="Ng V."/>
            <person name="Riley R."/>
            <person name="Sandor L."/>
            <person name="Barry K."/>
            <person name="Martinez A.T."/>
            <person name="Xiao Y."/>
            <person name="Gibbons J.G."/>
            <person name="Terashima K."/>
            <person name="Grigoriev I.V."/>
            <person name="Hibbett D.S."/>
        </authorList>
    </citation>
    <scope>NUCLEOTIDE SEQUENCE</scope>
    <source>
        <strain evidence="1">TMI1499</strain>
    </source>
</reference>
<keyword evidence="2" id="KW-1185">Reference proteome</keyword>
<accession>A0ACC1TJF0</accession>